<evidence type="ECO:0000256" key="6">
    <source>
        <dbReference type="ARBA" id="ARBA00022771"/>
    </source>
</evidence>
<dbReference type="GO" id="GO:0140078">
    <property type="term" value="F:class I DNA-(apurinic or apyrimidinic site) endonuclease activity"/>
    <property type="evidence" value="ECO:0007669"/>
    <property type="project" value="UniProtKB-EC"/>
</dbReference>
<evidence type="ECO:0000256" key="2">
    <source>
        <dbReference type="ARBA" id="ARBA00009409"/>
    </source>
</evidence>
<keyword evidence="4" id="KW-0479">Metal-binding</keyword>
<comment type="similarity">
    <text evidence="2">Belongs to the FPG family.</text>
</comment>
<dbReference type="PANTHER" id="PTHR42697">
    <property type="entry name" value="ENDONUCLEASE 8"/>
    <property type="match status" value="1"/>
</dbReference>
<evidence type="ECO:0000256" key="7">
    <source>
        <dbReference type="ARBA" id="ARBA00022801"/>
    </source>
</evidence>
<evidence type="ECO:0000313" key="19">
    <source>
        <dbReference type="Proteomes" id="UP000016307"/>
    </source>
</evidence>
<dbReference type="Pfam" id="PF01149">
    <property type="entry name" value="Fapy_DNA_glyco"/>
    <property type="match status" value="1"/>
</dbReference>
<evidence type="ECO:0000256" key="1">
    <source>
        <dbReference type="ARBA" id="ARBA00001947"/>
    </source>
</evidence>
<keyword evidence="9" id="KW-0238">DNA-binding</keyword>
<dbReference type="Proteomes" id="UP000016307">
    <property type="component" value="Unassembled WGS sequence"/>
</dbReference>
<keyword evidence="7" id="KW-0378">Hydrolase</keyword>
<evidence type="ECO:0000256" key="5">
    <source>
        <dbReference type="ARBA" id="ARBA00022763"/>
    </source>
</evidence>
<evidence type="ECO:0000256" key="13">
    <source>
        <dbReference type="ARBA" id="ARBA00023295"/>
    </source>
</evidence>
<dbReference type="PATRIC" id="fig|1160719.4.peg.1527"/>
<evidence type="ECO:0000256" key="12">
    <source>
        <dbReference type="ARBA" id="ARBA00023268"/>
    </source>
</evidence>
<keyword evidence="8" id="KW-0862">Zinc</keyword>
<feature type="domain" description="Formamidopyrimidine-DNA glycosylase catalytic" evidence="17">
    <location>
        <begin position="56"/>
        <end position="147"/>
    </location>
</feature>
<dbReference type="GO" id="GO:0008270">
    <property type="term" value="F:zinc ion binding"/>
    <property type="evidence" value="ECO:0007669"/>
    <property type="project" value="UniProtKB-KW"/>
</dbReference>
<dbReference type="PROSITE" id="PS51068">
    <property type="entry name" value="FPG_CAT"/>
    <property type="match status" value="1"/>
</dbReference>
<evidence type="ECO:0000313" key="18">
    <source>
        <dbReference type="EMBL" id="ERF55568.1"/>
    </source>
</evidence>
<evidence type="ECO:0000256" key="15">
    <source>
        <dbReference type="PROSITE-ProRule" id="PRU00391"/>
    </source>
</evidence>
<evidence type="ECO:0000256" key="8">
    <source>
        <dbReference type="ARBA" id="ARBA00022833"/>
    </source>
</evidence>
<dbReference type="GO" id="GO:0006284">
    <property type="term" value="P:base-excision repair"/>
    <property type="evidence" value="ECO:0007669"/>
    <property type="project" value="InterPro"/>
</dbReference>
<keyword evidence="10" id="KW-0234">DNA repair</keyword>
<dbReference type="GO" id="GO:0003690">
    <property type="term" value="F:double-stranded DNA binding"/>
    <property type="evidence" value="ECO:0007669"/>
    <property type="project" value="UniProtKB-ARBA"/>
</dbReference>
<dbReference type="InterPro" id="IPR015886">
    <property type="entry name" value="H2TH_FPG"/>
</dbReference>
<keyword evidence="5" id="KW-0227">DNA damage</keyword>
<dbReference type="GO" id="GO:0003684">
    <property type="term" value="F:damaged DNA binding"/>
    <property type="evidence" value="ECO:0007669"/>
    <property type="project" value="InterPro"/>
</dbReference>
<keyword evidence="13" id="KW-0326">Glycosidase</keyword>
<dbReference type="SMART" id="SM01232">
    <property type="entry name" value="H2TH"/>
    <property type="match status" value="1"/>
</dbReference>
<dbReference type="InterPro" id="IPR010663">
    <property type="entry name" value="Znf_FPG/IleRS"/>
</dbReference>
<keyword evidence="11" id="KW-0456">Lyase</keyword>
<protein>
    <recommendedName>
        <fullName evidence="3">DNA-(apurinic or apyrimidinic site) lyase</fullName>
        <ecNumber evidence="3">4.2.99.18</ecNumber>
    </recommendedName>
</protein>
<dbReference type="EC" id="4.2.99.18" evidence="3"/>
<dbReference type="AlphaFoldDB" id="U1F7Z7"/>
<comment type="cofactor">
    <cofactor evidence="1">
        <name>Zn(2+)</name>
        <dbReference type="ChEBI" id="CHEBI:29105"/>
    </cofactor>
</comment>
<evidence type="ECO:0000256" key="9">
    <source>
        <dbReference type="ARBA" id="ARBA00023125"/>
    </source>
</evidence>
<dbReference type="InterPro" id="IPR010979">
    <property type="entry name" value="Ribosomal_uS13-like_H2TH"/>
</dbReference>
<dbReference type="EMBL" id="AOSS01000308">
    <property type="protein sequence ID" value="ERF55568.1"/>
    <property type="molecule type" value="Genomic_DNA"/>
</dbReference>
<reference evidence="18 19" key="1">
    <citation type="journal article" date="2013" name="BMC Genomics">
        <title>Comparative genomics reveals distinct host-interacting traits of three major human-associated propionibacteria.</title>
        <authorList>
            <person name="Mak T.N."/>
            <person name="Schmid M."/>
            <person name="Brzuszkiewicz E."/>
            <person name="Zeng G."/>
            <person name="Meyer R."/>
            <person name="Sfanos K.S."/>
            <person name="Brinkmann V."/>
            <person name="Meyer T.F."/>
            <person name="Bruggemann H."/>
        </authorList>
    </citation>
    <scope>NUCLEOTIDE SEQUENCE [LARGE SCALE GENOMIC DNA]</scope>
    <source>
        <strain evidence="18 19">DSM 20700</strain>
    </source>
</reference>
<dbReference type="InterPro" id="IPR012319">
    <property type="entry name" value="FPG_cat"/>
</dbReference>
<name>U1F7Z7_9ACTN</name>
<dbReference type="SUPFAM" id="SSF57716">
    <property type="entry name" value="Glucocorticoid receptor-like (DNA-binding domain)"/>
    <property type="match status" value="1"/>
</dbReference>
<dbReference type="CDD" id="cd08970">
    <property type="entry name" value="AcNei1_N"/>
    <property type="match status" value="1"/>
</dbReference>
<dbReference type="InterPro" id="IPR000214">
    <property type="entry name" value="Znf_DNA_glyclase/AP_lyase"/>
</dbReference>
<dbReference type="Pfam" id="PF06827">
    <property type="entry name" value="zf-FPG_IleRS"/>
    <property type="match status" value="1"/>
</dbReference>
<dbReference type="GO" id="GO:0008534">
    <property type="term" value="F:oxidized purine nucleobase lesion DNA N-glycosylase activity"/>
    <property type="evidence" value="ECO:0007669"/>
    <property type="project" value="UniProtKB-ARBA"/>
</dbReference>
<dbReference type="Gene3D" id="3.20.190.10">
    <property type="entry name" value="MutM-like, N-terminal"/>
    <property type="match status" value="1"/>
</dbReference>
<evidence type="ECO:0000256" key="3">
    <source>
        <dbReference type="ARBA" id="ARBA00012720"/>
    </source>
</evidence>
<accession>U1F7Z7</accession>
<dbReference type="Pfam" id="PF06831">
    <property type="entry name" value="H2TH"/>
    <property type="match status" value="1"/>
</dbReference>
<keyword evidence="6 15" id="KW-0863">Zinc-finger</keyword>
<evidence type="ECO:0000259" key="17">
    <source>
        <dbReference type="PROSITE" id="PS51068"/>
    </source>
</evidence>
<dbReference type="SUPFAM" id="SSF46946">
    <property type="entry name" value="S13-like H2TH domain"/>
    <property type="match status" value="1"/>
</dbReference>
<keyword evidence="12" id="KW-0511">Multifunctional enzyme</keyword>
<dbReference type="GO" id="GO:0006979">
    <property type="term" value="P:response to oxidative stress"/>
    <property type="evidence" value="ECO:0007669"/>
    <property type="project" value="UniProtKB-ARBA"/>
</dbReference>
<gene>
    <name evidence="18" type="ORF">H641_08125</name>
</gene>
<dbReference type="Gene3D" id="1.10.8.50">
    <property type="match status" value="1"/>
</dbReference>
<dbReference type="PROSITE" id="PS51066">
    <property type="entry name" value="ZF_FPG_2"/>
    <property type="match status" value="1"/>
</dbReference>
<evidence type="ECO:0000256" key="4">
    <source>
        <dbReference type="ARBA" id="ARBA00022723"/>
    </source>
</evidence>
<sequence length="325" mass="36214">MSGFVFWPWGREVLPRFFLLTVPFHHDGGGSQFPTTSFPHGSYWKLSSTIGEGLVPEGHVIHRLAGALNDAFAGQSVQVSSPQGRFAAEAAVLDGEVLRAAHAWGKHLVIDIDRPAEHLIHIHLGLIGTFTLAPHAPVRGQVRLRIGDGVTDADLRGPQTCELLDEAAWRRVRERLGADPIRDDADWTVPWRRVRASGRSISELLMDQSITAGVGNIYRAEVLFRHRIDPAAPGRDLRAATFHAIWDDLVVLMRAGVASGRIDTVRPEHTPQAMGRPARVDRHGGEVYVYRRAGQRCLVCDTPIEQRTVAGRHLFWCPRCQRRHH</sequence>
<organism evidence="18 19">
    <name type="scientific">Cutibacterium granulosum DSM 20700</name>
    <dbReference type="NCBI Taxonomy" id="1160719"/>
    <lineage>
        <taxon>Bacteria</taxon>
        <taxon>Bacillati</taxon>
        <taxon>Actinomycetota</taxon>
        <taxon>Actinomycetes</taxon>
        <taxon>Propionibacteriales</taxon>
        <taxon>Propionibacteriaceae</taxon>
        <taxon>Cutibacterium</taxon>
    </lineage>
</organism>
<evidence type="ECO:0000256" key="14">
    <source>
        <dbReference type="ARBA" id="ARBA00044632"/>
    </source>
</evidence>
<dbReference type="SUPFAM" id="SSF81624">
    <property type="entry name" value="N-terminal domain of MutM-like DNA repair proteins"/>
    <property type="match status" value="1"/>
</dbReference>
<keyword evidence="19" id="KW-1185">Reference proteome</keyword>
<evidence type="ECO:0000256" key="10">
    <source>
        <dbReference type="ARBA" id="ARBA00023204"/>
    </source>
</evidence>
<proteinExistence type="inferred from homology"/>
<comment type="caution">
    <text evidence="18">The sequence shown here is derived from an EMBL/GenBank/DDBJ whole genome shotgun (WGS) entry which is preliminary data.</text>
</comment>
<evidence type="ECO:0000256" key="11">
    <source>
        <dbReference type="ARBA" id="ARBA00023239"/>
    </source>
</evidence>
<evidence type="ECO:0000259" key="16">
    <source>
        <dbReference type="PROSITE" id="PS51066"/>
    </source>
</evidence>
<dbReference type="PANTHER" id="PTHR42697:SF3">
    <property type="entry name" value="ENDONUCLEASE 8 1"/>
    <property type="match status" value="1"/>
</dbReference>
<dbReference type="FunFam" id="1.10.8.50:FF:000003">
    <property type="entry name" value="Formamidopyrimidine-DNA glycosylase"/>
    <property type="match status" value="1"/>
</dbReference>
<dbReference type="GO" id="GO:0000703">
    <property type="term" value="F:oxidized pyrimidine nucleobase lesion DNA N-glycosylase activity"/>
    <property type="evidence" value="ECO:0007669"/>
    <property type="project" value="TreeGrafter"/>
</dbReference>
<dbReference type="InterPro" id="IPR035937">
    <property type="entry name" value="FPG_N"/>
</dbReference>
<comment type="catalytic activity">
    <reaction evidence="14">
        <text>2'-deoxyribonucleotide-(2'-deoxyribose 5'-phosphate)-2'-deoxyribonucleotide-DNA = a 3'-end 2'-deoxyribonucleotide-(2,3-dehydro-2,3-deoxyribose 5'-phosphate)-DNA + a 5'-end 5'-phospho-2'-deoxyribonucleoside-DNA + H(+)</text>
        <dbReference type="Rhea" id="RHEA:66592"/>
        <dbReference type="Rhea" id="RHEA-COMP:13180"/>
        <dbReference type="Rhea" id="RHEA-COMP:16897"/>
        <dbReference type="Rhea" id="RHEA-COMP:17067"/>
        <dbReference type="ChEBI" id="CHEBI:15378"/>
        <dbReference type="ChEBI" id="CHEBI:136412"/>
        <dbReference type="ChEBI" id="CHEBI:157695"/>
        <dbReference type="ChEBI" id="CHEBI:167181"/>
        <dbReference type="EC" id="4.2.99.18"/>
    </reaction>
</comment>
<dbReference type="SMART" id="SM00898">
    <property type="entry name" value="Fapy_DNA_glyco"/>
    <property type="match status" value="1"/>
</dbReference>
<feature type="domain" description="FPG-type" evidence="16">
    <location>
        <begin position="288"/>
        <end position="322"/>
    </location>
</feature>